<dbReference type="InterPro" id="IPR001584">
    <property type="entry name" value="Integrase_cat-core"/>
</dbReference>
<dbReference type="PANTHER" id="PTHR37984:SF5">
    <property type="entry name" value="PROTEIN NYNRIN-LIKE"/>
    <property type="match status" value="1"/>
</dbReference>
<dbReference type="Pfam" id="PF17921">
    <property type="entry name" value="Integrase_H2C2"/>
    <property type="match status" value="1"/>
</dbReference>
<dbReference type="SUPFAM" id="SSF53098">
    <property type="entry name" value="Ribonuclease H-like"/>
    <property type="match status" value="1"/>
</dbReference>
<reference evidence="3" key="1">
    <citation type="submission" date="2023-04" db="EMBL/GenBank/DDBJ databases">
        <title>Phytophthora fragariaefolia NBRC 109709.</title>
        <authorList>
            <person name="Ichikawa N."/>
            <person name="Sato H."/>
            <person name="Tonouchi N."/>
        </authorList>
    </citation>
    <scope>NUCLEOTIDE SEQUENCE</scope>
    <source>
        <strain evidence="3">NBRC 109709</strain>
    </source>
</reference>
<protein>
    <submittedName>
        <fullName evidence="3">Unnamed protein product</fullName>
    </submittedName>
</protein>
<feature type="compositionally biased region" description="Basic and acidic residues" evidence="1">
    <location>
        <begin position="85"/>
        <end position="100"/>
    </location>
</feature>
<keyword evidence="4" id="KW-1185">Reference proteome</keyword>
<evidence type="ECO:0000259" key="2">
    <source>
        <dbReference type="PROSITE" id="PS50994"/>
    </source>
</evidence>
<feature type="compositionally biased region" description="Polar residues" evidence="1">
    <location>
        <begin position="1"/>
        <end position="27"/>
    </location>
</feature>
<comment type="caution">
    <text evidence="3">The sequence shown here is derived from an EMBL/GenBank/DDBJ whole genome shotgun (WGS) entry which is preliminary data.</text>
</comment>
<feature type="domain" description="Integrase catalytic" evidence="2">
    <location>
        <begin position="223"/>
        <end position="395"/>
    </location>
</feature>
<dbReference type="FunFam" id="1.10.340.70:FF:000001">
    <property type="entry name" value="Retrovirus-related Pol polyprotein from transposon gypsy-like Protein"/>
    <property type="match status" value="1"/>
</dbReference>
<dbReference type="Gene3D" id="3.30.420.10">
    <property type="entry name" value="Ribonuclease H-like superfamily/Ribonuclease H"/>
    <property type="match status" value="1"/>
</dbReference>
<feature type="region of interest" description="Disordered" evidence="1">
    <location>
        <begin position="1"/>
        <end position="117"/>
    </location>
</feature>
<dbReference type="PANTHER" id="PTHR37984">
    <property type="entry name" value="PROTEIN CBG26694"/>
    <property type="match status" value="1"/>
</dbReference>
<organism evidence="3 4">
    <name type="scientific">Phytophthora fragariaefolia</name>
    <dbReference type="NCBI Taxonomy" id="1490495"/>
    <lineage>
        <taxon>Eukaryota</taxon>
        <taxon>Sar</taxon>
        <taxon>Stramenopiles</taxon>
        <taxon>Oomycota</taxon>
        <taxon>Peronosporomycetes</taxon>
        <taxon>Peronosporales</taxon>
        <taxon>Peronosporaceae</taxon>
        <taxon>Phytophthora</taxon>
    </lineage>
</organism>
<evidence type="ECO:0000313" key="3">
    <source>
        <dbReference type="EMBL" id="GMF53025.1"/>
    </source>
</evidence>
<dbReference type="Gene3D" id="1.10.340.70">
    <property type="match status" value="1"/>
</dbReference>
<dbReference type="InterPro" id="IPR050951">
    <property type="entry name" value="Retrovirus_Pol_polyprotein"/>
</dbReference>
<dbReference type="InterPro" id="IPR041588">
    <property type="entry name" value="Integrase_H2C2"/>
</dbReference>
<evidence type="ECO:0000256" key="1">
    <source>
        <dbReference type="SAM" id="MobiDB-lite"/>
    </source>
</evidence>
<dbReference type="GO" id="GO:0015074">
    <property type="term" value="P:DNA integration"/>
    <property type="evidence" value="ECO:0007669"/>
    <property type="project" value="InterPro"/>
</dbReference>
<sequence length="452" mass="50695">MQPIPQNETHAESQTVEEPQVTAVTRNQSHRVRFAESTKHRPTSQEAVNEVDELPADPNSPISPQGGAQRSAREGTRNLETTLDEPARADPKGGSEREDPTTVQTEESGEAANASKLADRFVLDEDGLLQYVGKGRKLDEVGEHEPQLRLVIPTTMIDELLQSCHNSIEGGHQGITRTFHRVKKDYYWVGRYATVTRHVRACADCSISKGKPHSKGYSPGNVLAERPVQLLSMDFVTPLPTTRRGNTSLLLFQCSFTGYVIAKAMSSTKAQDVAEVFEEYVFRRFGAPTMIRHDRDPRFMSETFKAFAELIQTRSRATLSYRPQTNGQQERSVKSIVQTVNVYVEDSLQQGWDDITEKMAHAINNAMDTTRKETHFYLVHGWDAQSTLKAMTNSLRLGDGSLTDAAAWRREANRQHEVALAMAKQYQATEKARRAKEHNEALGMLERMAVPV</sequence>
<dbReference type="AlphaFoldDB" id="A0A9W7D5U1"/>
<dbReference type="Proteomes" id="UP001165121">
    <property type="component" value="Unassembled WGS sequence"/>
</dbReference>
<proteinExistence type="predicted"/>
<gene>
    <name evidence="3" type="ORF">Pfra01_002182700</name>
</gene>
<dbReference type="OrthoDB" id="6772586at2759"/>
<evidence type="ECO:0000313" key="4">
    <source>
        <dbReference type="Proteomes" id="UP001165121"/>
    </source>
</evidence>
<dbReference type="GO" id="GO:0003676">
    <property type="term" value="F:nucleic acid binding"/>
    <property type="evidence" value="ECO:0007669"/>
    <property type="project" value="InterPro"/>
</dbReference>
<dbReference type="PROSITE" id="PS50994">
    <property type="entry name" value="INTEGRASE"/>
    <property type="match status" value="1"/>
</dbReference>
<dbReference type="EMBL" id="BSXT01003208">
    <property type="protein sequence ID" value="GMF53025.1"/>
    <property type="molecule type" value="Genomic_DNA"/>
</dbReference>
<dbReference type="InterPro" id="IPR036397">
    <property type="entry name" value="RNaseH_sf"/>
</dbReference>
<dbReference type="InterPro" id="IPR012337">
    <property type="entry name" value="RNaseH-like_sf"/>
</dbReference>
<accession>A0A9W7D5U1</accession>
<name>A0A9W7D5U1_9STRA</name>